<gene>
    <name evidence="1" type="ORF">F444_19990</name>
</gene>
<proteinExistence type="predicted"/>
<dbReference type="InterPro" id="IPR052050">
    <property type="entry name" value="SecEffector_AnkRepeat"/>
</dbReference>
<evidence type="ECO:0000313" key="1">
    <source>
        <dbReference type="EMBL" id="ETO62045.1"/>
    </source>
</evidence>
<accession>A0A080Z5Y4</accession>
<name>A0A080Z5Y4_PHYNI</name>
<sequence length="105" mass="11737">MLQYFQNLGSSGKLWIGTVINQHVLLPHNVGTNRPMDNTAVNGELEVVQWLHLNSQYGRTTAPMACAAGNKHPEVIKWLHYNRSKGCSSIGMNFAAANDFQVIWQ</sequence>
<dbReference type="Proteomes" id="UP000028582">
    <property type="component" value="Unassembled WGS sequence"/>
</dbReference>
<comment type="caution">
    <text evidence="1">The sequence shown here is derived from an EMBL/GenBank/DDBJ whole genome shotgun (WGS) entry which is preliminary data.</text>
</comment>
<dbReference type="PANTHER" id="PTHR46586">
    <property type="entry name" value="ANKYRIN REPEAT-CONTAINING PROTEIN"/>
    <property type="match status" value="1"/>
</dbReference>
<evidence type="ECO:0000313" key="2">
    <source>
        <dbReference type="Proteomes" id="UP000028582"/>
    </source>
</evidence>
<protein>
    <submittedName>
        <fullName evidence="1">Uncharacterized protein</fullName>
    </submittedName>
</protein>
<dbReference type="PANTHER" id="PTHR46586:SF3">
    <property type="entry name" value="ANKYRIN REPEAT-CONTAINING PROTEIN"/>
    <property type="match status" value="1"/>
</dbReference>
<dbReference type="AlphaFoldDB" id="A0A080Z5Y4"/>
<dbReference type="EMBL" id="ANJA01003673">
    <property type="protein sequence ID" value="ETO62045.1"/>
    <property type="molecule type" value="Genomic_DNA"/>
</dbReference>
<organism evidence="1 2">
    <name type="scientific">Phytophthora nicotianae P1976</name>
    <dbReference type="NCBI Taxonomy" id="1317066"/>
    <lineage>
        <taxon>Eukaryota</taxon>
        <taxon>Sar</taxon>
        <taxon>Stramenopiles</taxon>
        <taxon>Oomycota</taxon>
        <taxon>Peronosporomycetes</taxon>
        <taxon>Peronosporales</taxon>
        <taxon>Peronosporaceae</taxon>
        <taxon>Phytophthora</taxon>
    </lineage>
</organism>
<reference evidence="1 2" key="1">
    <citation type="submission" date="2013-11" db="EMBL/GenBank/DDBJ databases">
        <title>The Genome Sequence of Phytophthora parasitica P1976.</title>
        <authorList>
            <consortium name="The Broad Institute Genomics Platform"/>
            <person name="Russ C."/>
            <person name="Tyler B."/>
            <person name="Panabieres F."/>
            <person name="Shan W."/>
            <person name="Tripathy S."/>
            <person name="Grunwald N."/>
            <person name="Machado M."/>
            <person name="Johnson C.S."/>
            <person name="Walker B."/>
            <person name="Young S."/>
            <person name="Zeng Q."/>
            <person name="Gargeya S."/>
            <person name="Fitzgerald M."/>
            <person name="Haas B."/>
            <person name="Abouelleil A."/>
            <person name="Allen A.W."/>
            <person name="Alvarado L."/>
            <person name="Arachchi H.M."/>
            <person name="Berlin A.M."/>
            <person name="Chapman S.B."/>
            <person name="Gainer-Dewar J."/>
            <person name="Goldberg J."/>
            <person name="Griggs A."/>
            <person name="Gujja S."/>
            <person name="Hansen M."/>
            <person name="Howarth C."/>
            <person name="Imamovic A."/>
            <person name="Ireland A."/>
            <person name="Larimer J."/>
            <person name="McCowan C."/>
            <person name="Murphy C."/>
            <person name="Pearson M."/>
            <person name="Poon T.W."/>
            <person name="Priest M."/>
            <person name="Roberts A."/>
            <person name="Saif S."/>
            <person name="Shea T."/>
            <person name="Sisk P."/>
            <person name="Sykes S."/>
            <person name="Wortman J."/>
            <person name="Nusbaum C."/>
            <person name="Birren B."/>
        </authorList>
    </citation>
    <scope>NUCLEOTIDE SEQUENCE [LARGE SCALE GENOMIC DNA]</scope>
    <source>
        <strain evidence="1 2">P1976</strain>
    </source>
</reference>